<evidence type="ECO:0000259" key="2">
    <source>
        <dbReference type="Pfam" id="PF03572"/>
    </source>
</evidence>
<reference evidence="3" key="1">
    <citation type="submission" date="2024-02" db="EMBL/GenBank/DDBJ databases">
        <title>Sediminibacterium planktonica sp. nov. and Sediminibacterium longus sp. nov., isolated from surface lake and river water.</title>
        <authorList>
            <person name="Watanabe K."/>
            <person name="Takemine S."/>
            <person name="Ishii Y."/>
            <person name="Ogata Y."/>
            <person name="Shindo C."/>
            <person name="Suda W."/>
        </authorList>
    </citation>
    <scope>NUCLEOTIDE SEQUENCE</scope>
    <source>
        <strain evidence="3">KACHI17</strain>
    </source>
</reference>
<protein>
    <recommendedName>
        <fullName evidence="2">Tail specific protease domain-containing protein</fullName>
    </recommendedName>
</protein>
<gene>
    <name evidence="3" type="ORF">KACHI17_18750</name>
</gene>
<name>A0AAT9GK34_9BACT</name>
<proteinExistence type="predicted"/>
<dbReference type="Gene3D" id="3.90.226.10">
    <property type="entry name" value="2-enoyl-CoA Hydratase, Chain A, domain 1"/>
    <property type="match status" value="1"/>
</dbReference>
<organism evidence="3">
    <name type="scientific">Sediminibacterium sp. KACHI17</name>
    <dbReference type="NCBI Taxonomy" id="1751071"/>
    <lineage>
        <taxon>Bacteria</taxon>
        <taxon>Pseudomonadati</taxon>
        <taxon>Bacteroidota</taxon>
        <taxon>Chitinophagia</taxon>
        <taxon>Chitinophagales</taxon>
        <taxon>Chitinophagaceae</taxon>
        <taxon>Sediminibacterium</taxon>
    </lineage>
</organism>
<feature type="chain" id="PRO_5044006395" description="Tail specific protease domain-containing protein" evidence="1">
    <location>
        <begin position="24"/>
        <end position="472"/>
    </location>
</feature>
<evidence type="ECO:0000313" key="3">
    <source>
        <dbReference type="EMBL" id="BFG70994.1"/>
    </source>
</evidence>
<accession>A0AAT9GK34</accession>
<dbReference type="AlphaFoldDB" id="A0AAT9GK34"/>
<dbReference type="SUPFAM" id="SSF52096">
    <property type="entry name" value="ClpP/crotonase"/>
    <property type="match status" value="1"/>
</dbReference>
<evidence type="ECO:0000256" key="1">
    <source>
        <dbReference type="SAM" id="SignalP"/>
    </source>
</evidence>
<dbReference type="InterPro" id="IPR029045">
    <property type="entry name" value="ClpP/crotonase-like_dom_sf"/>
</dbReference>
<dbReference type="Pfam" id="PF03572">
    <property type="entry name" value="Peptidase_S41"/>
    <property type="match status" value="1"/>
</dbReference>
<keyword evidence="1" id="KW-0732">Signal</keyword>
<dbReference type="GO" id="GO:0006508">
    <property type="term" value="P:proteolysis"/>
    <property type="evidence" value="ECO:0007669"/>
    <property type="project" value="InterPro"/>
</dbReference>
<dbReference type="GO" id="GO:0008236">
    <property type="term" value="F:serine-type peptidase activity"/>
    <property type="evidence" value="ECO:0007669"/>
    <property type="project" value="InterPro"/>
</dbReference>
<feature type="domain" description="Tail specific protease" evidence="2">
    <location>
        <begin position="248"/>
        <end position="447"/>
    </location>
</feature>
<dbReference type="InterPro" id="IPR005151">
    <property type="entry name" value="Tail-specific_protease"/>
</dbReference>
<sequence length="472" mass="54281">MMKYLITLFSSLCLMITATNAKASQDSSHLRVFSVQELLNDYDSLHKIITDNHPALWADADSLATEQRWKEIRKKINRPMKRWEFIELIAPATTQYNDGHTALTYDFDFEEVEQLIARNGKLFPYRVKLYDDTLWITENWKDSSSLYRGMMVMSINGISTKDIVARILPVVPADHHRMREASLSRLFPFLLWSLYGWENKYEIVLQDPYQQSSTTIHPEGITMNGFFQRQFPRKKWNLQLFKEQQLAVISCSSYNNYTEAIRFIDSAFAVLQQENIRHLAFDIRNNGGGNSSIGDHLLAYIAQQPYMDVYSKTLRNGSMMRRFKENSGMYRVMQNFIKNGIQHGNHYTMRFETKGLDTTIKKENIFRGQFYLLTGPVTYSSAHMTALSVKSSGMGTIIGEPTGERIDLTGENASFTLPNTQLYGYCSLAVYEGAIADKKSKGVQPTIFIPFRPSALLSEKDPVIEKLMQLIK</sequence>
<feature type="signal peptide" evidence="1">
    <location>
        <begin position="1"/>
        <end position="23"/>
    </location>
</feature>
<dbReference type="EMBL" id="AP029612">
    <property type="protein sequence ID" value="BFG70994.1"/>
    <property type="molecule type" value="Genomic_DNA"/>
</dbReference>